<gene>
    <name evidence="2" type="ORF">CHM34_12450</name>
</gene>
<proteinExistence type="predicted"/>
<comment type="caution">
    <text evidence="2">The sequence shown here is derived from an EMBL/GenBank/DDBJ whole genome shotgun (WGS) entry which is preliminary data.</text>
</comment>
<sequence length="84" mass="9556">MIPSSREKIRSNFSNRGMIFMRSRIYATAMYHILMTAATIGIPSLIYFGSRGQGNEAYYGAVGAVMAFLLLVTYLILPEWENRR</sequence>
<protein>
    <submittedName>
        <fullName evidence="2">Uncharacterized protein</fullName>
    </submittedName>
</protein>
<reference evidence="2 3" key="1">
    <citation type="submission" date="2017-07" db="EMBL/GenBank/DDBJ databases">
        <title>The genome sequence of Paludifilum halophilum highlights mechanisms for microbial adaptation to high salt environemnts.</title>
        <authorList>
            <person name="Belbahri L."/>
        </authorList>
    </citation>
    <scope>NUCLEOTIDE SEQUENCE [LARGE SCALE GENOMIC DNA]</scope>
    <source>
        <strain evidence="2 3">DSM 102817</strain>
    </source>
</reference>
<keyword evidence="1" id="KW-1133">Transmembrane helix</keyword>
<dbReference type="EMBL" id="NOWF01000007">
    <property type="protein sequence ID" value="OYD07189.1"/>
    <property type="molecule type" value="Genomic_DNA"/>
</dbReference>
<evidence type="ECO:0000313" key="3">
    <source>
        <dbReference type="Proteomes" id="UP000215459"/>
    </source>
</evidence>
<evidence type="ECO:0000313" key="2">
    <source>
        <dbReference type="EMBL" id="OYD07189.1"/>
    </source>
</evidence>
<keyword evidence="3" id="KW-1185">Reference proteome</keyword>
<dbReference type="AlphaFoldDB" id="A0A235B5E8"/>
<dbReference type="Proteomes" id="UP000215459">
    <property type="component" value="Unassembled WGS sequence"/>
</dbReference>
<keyword evidence="1" id="KW-0472">Membrane</keyword>
<evidence type="ECO:0000256" key="1">
    <source>
        <dbReference type="SAM" id="Phobius"/>
    </source>
</evidence>
<keyword evidence="1" id="KW-0812">Transmembrane</keyword>
<accession>A0A235B5E8</accession>
<feature type="transmembrane region" description="Helical" evidence="1">
    <location>
        <begin position="25"/>
        <end position="46"/>
    </location>
</feature>
<organism evidence="2 3">
    <name type="scientific">Paludifilum halophilum</name>
    <dbReference type="NCBI Taxonomy" id="1642702"/>
    <lineage>
        <taxon>Bacteria</taxon>
        <taxon>Bacillati</taxon>
        <taxon>Bacillota</taxon>
        <taxon>Bacilli</taxon>
        <taxon>Bacillales</taxon>
        <taxon>Thermoactinomycetaceae</taxon>
        <taxon>Paludifilum</taxon>
    </lineage>
</organism>
<feature type="transmembrane region" description="Helical" evidence="1">
    <location>
        <begin position="58"/>
        <end position="77"/>
    </location>
</feature>
<name>A0A235B5E8_9BACL</name>